<proteinExistence type="predicted"/>
<dbReference type="EMBL" id="PXOG01000172">
    <property type="protein sequence ID" value="RGP70345.1"/>
    <property type="molecule type" value="Genomic_DNA"/>
</dbReference>
<sequence length="264" mass="30484">MDLNSLSCRSGVTLGKSLEGQRKNDLRSGELKLTLEFLTIFTDIEVINSLLNRCDPLKLKSVHMNIYGSMLFRTGFGTKYRKLKHFYREGGRLKRLGIYLERNEGDFGAPSPCFDAFLAISKDFCHLEWLILDEREWVKEAPFRWWRHYNHLDWKAQLNVFAKTLCTTKLTHLAITICSSCLNKQIISNNPSAFGIVDKAEMEDWYFATACLLVESSPRMQRVAILVSYSFYYDATKDSSGNVSVRRVEVGSTDRPCFPFRLWS</sequence>
<keyword evidence="2" id="KW-1185">Reference proteome</keyword>
<gene>
    <name evidence="1" type="ORF">FLONG3_7523</name>
</gene>
<name>A0A395SDK5_9HYPO</name>
<comment type="caution">
    <text evidence="1">The sequence shown here is derived from an EMBL/GenBank/DDBJ whole genome shotgun (WGS) entry which is preliminary data.</text>
</comment>
<reference evidence="1 2" key="1">
    <citation type="journal article" date="2018" name="PLoS Pathog.">
        <title>Evolution of structural diversity of trichothecenes, a family of toxins produced by plant pathogenic and entomopathogenic fungi.</title>
        <authorList>
            <person name="Proctor R.H."/>
            <person name="McCormick S.P."/>
            <person name="Kim H.S."/>
            <person name="Cardoza R.E."/>
            <person name="Stanley A.M."/>
            <person name="Lindo L."/>
            <person name="Kelly A."/>
            <person name="Brown D.W."/>
            <person name="Lee T."/>
            <person name="Vaughan M.M."/>
            <person name="Alexander N.J."/>
            <person name="Busman M."/>
            <person name="Gutierrez S."/>
        </authorList>
    </citation>
    <scope>NUCLEOTIDE SEQUENCE [LARGE SCALE GENOMIC DNA]</scope>
    <source>
        <strain evidence="1 2">NRRL 20695</strain>
    </source>
</reference>
<evidence type="ECO:0000313" key="2">
    <source>
        <dbReference type="Proteomes" id="UP000266234"/>
    </source>
</evidence>
<evidence type="ECO:0000313" key="1">
    <source>
        <dbReference type="EMBL" id="RGP70345.1"/>
    </source>
</evidence>
<dbReference type="OrthoDB" id="5049839at2759"/>
<organism evidence="1 2">
    <name type="scientific">Fusarium longipes</name>
    <dbReference type="NCBI Taxonomy" id="694270"/>
    <lineage>
        <taxon>Eukaryota</taxon>
        <taxon>Fungi</taxon>
        <taxon>Dikarya</taxon>
        <taxon>Ascomycota</taxon>
        <taxon>Pezizomycotina</taxon>
        <taxon>Sordariomycetes</taxon>
        <taxon>Hypocreomycetidae</taxon>
        <taxon>Hypocreales</taxon>
        <taxon>Nectriaceae</taxon>
        <taxon>Fusarium</taxon>
    </lineage>
</organism>
<protein>
    <submittedName>
        <fullName evidence="1">Uncharacterized protein</fullName>
    </submittedName>
</protein>
<accession>A0A395SDK5</accession>
<dbReference type="AlphaFoldDB" id="A0A395SDK5"/>
<dbReference type="Proteomes" id="UP000266234">
    <property type="component" value="Unassembled WGS sequence"/>
</dbReference>